<organism evidence="2 3">
    <name type="scientific">Ferroacidibacillus organovorans</name>
    <dbReference type="NCBI Taxonomy" id="1765683"/>
    <lineage>
        <taxon>Bacteria</taxon>
        <taxon>Bacillati</taxon>
        <taxon>Bacillota</taxon>
        <taxon>Bacilli</taxon>
        <taxon>Bacillales</taxon>
        <taxon>Alicyclobacillaceae</taxon>
        <taxon>Ferroacidibacillus</taxon>
    </lineage>
</organism>
<dbReference type="Proteomes" id="UP000053557">
    <property type="component" value="Unassembled WGS sequence"/>
</dbReference>
<reference evidence="2 3" key="1">
    <citation type="submission" date="2015-12" db="EMBL/GenBank/DDBJ databases">
        <title>Draft genome sequence of Acidibacillus ferrooxidans ITV001, isolated from a chalcopyrite acid mine drainage site in Brazil.</title>
        <authorList>
            <person name="Dall'Agnol H."/>
            <person name="Nancucheo I."/>
            <person name="Johnson B."/>
            <person name="Oliveira R."/>
            <person name="Leite L."/>
            <person name="Pylro V."/>
            <person name="Nunes G.L."/>
            <person name="Tzotzos G."/>
            <person name="Fernandes G.R."/>
            <person name="Dutra J."/>
            <person name="Orellana S.C."/>
            <person name="Oliveira G."/>
        </authorList>
    </citation>
    <scope>NUCLEOTIDE SEQUENCE [LARGE SCALE GENOMIC DNA]</scope>
    <source>
        <strain evidence="3">ITV01</strain>
    </source>
</reference>
<evidence type="ECO:0000313" key="2">
    <source>
        <dbReference type="EMBL" id="KUO94580.1"/>
    </source>
</evidence>
<keyword evidence="1" id="KW-0472">Membrane</keyword>
<comment type="caution">
    <text evidence="2">The sequence shown here is derived from an EMBL/GenBank/DDBJ whole genome shotgun (WGS) entry which is preliminary data.</text>
</comment>
<name>A0A124IVK9_9BACL</name>
<proteinExistence type="predicted"/>
<feature type="transmembrane region" description="Helical" evidence="1">
    <location>
        <begin position="43"/>
        <end position="68"/>
    </location>
</feature>
<keyword evidence="1" id="KW-0812">Transmembrane</keyword>
<accession>A0A124IVK9</accession>
<dbReference type="PANTHER" id="PTHR31272:SF4">
    <property type="entry name" value="CYTOCHROME C-TYPE BIOGENESIS PROTEIN HI_1454-RELATED"/>
    <property type="match status" value="1"/>
</dbReference>
<sequence length="219" mass="23476">MTGSWIILGAGVMAAFNPCGVAMLPGYIVRLLGGQDHTLKDGLWAGGVMTLGFFSVFILGGIAAALFATLLGSITSWVAFFVGVSFAVVGVFMFFGKSPFNFHIRGPKVGPTRSNRTFFVYGIAYALGSLGCTFPLFSLLVLSSFASQGLMGGIADFMLYALGMGFVVTLLSLASTISQQLISTWVRKAASFMNRFSAIITLGTGVYLMIYWWPYLTLK</sequence>
<dbReference type="AlphaFoldDB" id="A0A124IVK9"/>
<dbReference type="OrthoDB" id="5244297at2"/>
<protein>
    <submittedName>
        <fullName evidence="2">Uncharacterized protein</fullName>
    </submittedName>
</protein>
<dbReference type="RefSeq" id="WP_067720357.1">
    <property type="nucleotide sequence ID" value="NZ_LPVJ01000072.1"/>
</dbReference>
<dbReference type="InterPro" id="IPR051790">
    <property type="entry name" value="Cytochrome_c-biogenesis_DsbD"/>
</dbReference>
<feature type="transmembrane region" description="Helical" evidence="1">
    <location>
        <begin position="157"/>
        <end position="175"/>
    </location>
</feature>
<dbReference type="PANTHER" id="PTHR31272">
    <property type="entry name" value="CYTOCHROME C-TYPE BIOGENESIS PROTEIN HI_1454-RELATED"/>
    <property type="match status" value="1"/>
</dbReference>
<keyword evidence="3" id="KW-1185">Reference proteome</keyword>
<dbReference type="EMBL" id="LPVJ01000072">
    <property type="protein sequence ID" value="KUO94580.1"/>
    <property type="molecule type" value="Genomic_DNA"/>
</dbReference>
<feature type="transmembrane region" description="Helical" evidence="1">
    <location>
        <begin position="74"/>
        <end position="96"/>
    </location>
</feature>
<evidence type="ECO:0000313" key="3">
    <source>
        <dbReference type="Proteomes" id="UP000053557"/>
    </source>
</evidence>
<feature type="transmembrane region" description="Helical" evidence="1">
    <location>
        <begin position="196"/>
        <end position="213"/>
    </location>
</feature>
<feature type="transmembrane region" description="Helical" evidence="1">
    <location>
        <begin position="117"/>
        <end position="137"/>
    </location>
</feature>
<evidence type="ECO:0000256" key="1">
    <source>
        <dbReference type="SAM" id="Phobius"/>
    </source>
</evidence>
<keyword evidence="1" id="KW-1133">Transmembrane helix</keyword>
<feature type="transmembrane region" description="Helical" evidence="1">
    <location>
        <begin position="6"/>
        <end position="31"/>
    </location>
</feature>
<gene>
    <name evidence="2" type="ORF">ATW55_04070</name>
</gene>